<dbReference type="PROSITE" id="PS00039">
    <property type="entry name" value="DEAD_ATP_HELICASE"/>
    <property type="match status" value="1"/>
</dbReference>
<dbReference type="InterPro" id="IPR023554">
    <property type="entry name" value="RNA_helicase_ATP-dep_RhlB"/>
</dbReference>
<dbReference type="GO" id="GO:0016787">
    <property type="term" value="F:hydrolase activity"/>
    <property type="evidence" value="ECO:0007669"/>
    <property type="project" value="UniProtKB-KW"/>
</dbReference>
<evidence type="ECO:0000256" key="7">
    <source>
        <dbReference type="SAM" id="MobiDB-lite"/>
    </source>
</evidence>
<evidence type="ECO:0000256" key="2">
    <source>
        <dbReference type="ARBA" id="ARBA00022741"/>
    </source>
</evidence>
<evidence type="ECO:0000256" key="1">
    <source>
        <dbReference type="ARBA" id="ARBA00022490"/>
    </source>
</evidence>
<name>A0A3B0WGC7_9ZZZZ</name>
<keyword evidence="4 11" id="KW-0347">Helicase</keyword>
<dbReference type="InterPro" id="IPR050079">
    <property type="entry name" value="DEAD_box_RNA_helicase"/>
</dbReference>
<feature type="domain" description="Helicase ATP-binding" evidence="8">
    <location>
        <begin position="39"/>
        <end position="218"/>
    </location>
</feature>
<feature type="domain" description="Helicase C-terminal" evidence="9">
    <location>
        <begin position="229"/>
        <end position="390"/>
    </location>
</feature>
<dbReference type="Pfam" id="PF00270">
    <property type="entry name" value="DEAD"/>
    <property type="match status" value="1"/>
</dbReference>
<dbReference type="PROSITE" id="PS51192">
    <property type="entry name" value="HELICASE_ATP_BIND_1"/>
    <property type="match status" value="1"/>
</dbReference>
<dbReference type="SUPFAM" id="SSF52540">
    <property type="entry name" value="P-loop containing nucleoside triphosphate hydrolases"/>
    <property type="match status" value="1"/>
</dbReference>
<evidence type="ECO:0000313" key="11">
    <source>
        <dbReference type="EMBL" id="VAW51520.1"/>
    </source>
</evidence>
<dbReference type="EMBL" id="UOFE01000018">
    <property type="protein sequence ID" value="VAW51520.1"/>
    <property type="molecule type" value="Genomic_DNA"/>
</dbReference>
<dbReference type="InterPro" id="IPR027417">
    <property type="entry name" value="P-loop_NTPase"/>
</dbReference>
<gene>
    <name evidence="11" type="ORF">MNBD_GAMMA05-1773</name>
</gene>
<keyword evidence="1" id="KW-0963">Cytoplasm</keyword>
<dbReference type="CDD" id="cd18787">
    <property type="entry name" value="SF2_C_DEAD"/>
    <property type="match status" value="1"/>
</dbReference>
<dbReference type="InterPro" id="IPR011545">
    <property type="entry name" value="DEAD/DEAH_box_helicase_dom"/>
</dbReference>
<evidence type="ECO:0000256" key="4">
    <source>
        <dbReference type="ARBA" id="ARBA00022806"/>
    </source>
</evidence>
<dbReference type="PROSITE" id="PS51195">
    <property type="entry name" value="Q_MOTIF"/>
    <property type="match status" value="1"/>
</dbReference>
<sequence>MNHHLSETRFTDFDLDPRLLKGLDDAGFEFCTPIQAQSIPISLTGKDVAGEAQTGTGKTAAFMVACLNHLLTKPSHEQRQKNQVRAMILAPTRELAIQIHKDSLVLAKHTGITLGLAYGGTDYEKQRGILENGVDILIGTPGRTIDFFKQRVFSLKNCDVVILDEADRMFDLGFIDDMRYLLHRCPEPEKRLSLLFSATLSHRIGELAYVHMNDPAEIRIQAETKTADKIEQSIYYPANEEKIPLLLGLMKKVKPTRSIVFINTKRVADKVYAWLEGNDYKSALLSGDVPQKKRQTLLKKFQDGEFNTLVATDVAARGLHIPEVSHVFNFDLPQSGEDYVHRIGRTARAGASGSAISFACEDFAHYIMDIEEYIDQKIGKEAVTGELLIEPKPPIKMERRPRPGGNRSGGNRGGGNQNHSGGTHQRRR</sequence>
<dbReference type="AlphaFoldDB" id="A0A3B0WGC7"/>
<feature type="domain" description="DEAD-box RNA helicase Q" evidence="10">
    <location>
        <begin position="8"/>
        <end position="36"/>
    </location>
</feature>
<dbReference type="InterPro" id="IPR014001">
    <property type="entry name" value="Helicase_ATP-bd"/>
</dbReference>
<dbReference type="Gene3D" id="3.40.50.300">
    <property type="entry name" value="P-loop containing nucleotide triphosphate hydrolases"/>
    <property type="match status" value="2"/>
</dbReference>
<proteinExistence type="inferred from homology"/>
<dbReference type="GO" id="GO:0005524">
    <property type="term" value="F:ATP binding"/>
    <property type="evidence" value="ECO:0007669"/>
    <property type="project" value="UniProtKB-KW"/>
</dbReference>
<dbReference type="HAMAP" id="MF_00661">
    <property type="entry name" value="DEAD_helicase_RhlB"/>
    <property type="match status" value="1"/>
</dbReference>
<feature type="region of interest" description="Disordered" evidence="7">
    <location>
        <begin position="389"/>
        <end position="428"/>
    </location>
</feature>
<dbReference type="PANTHER" id="PTHR47959:SF10">
    <property type="entry name" value="ATP-DEPENDENT RNA HELICASE RHLB"/>
    <property type="match status" value="1"/>
</dbReference>
<organism evidence="11">
    <name type="scientific">hydrothermal vent metagenome</name>
    <dbReference type="NCBI Taxonomy" id="652676"/>
    <lineage>
        <taxon>unclassified sequences</taxon>
        <taxon>metagenomes</taxon>
        <taxon>ecological metagenomes</taxon>
    </lineage>
</organism>
<dbReference type="InterPro" id="IPR000629">
    <property type="entry name" value="RNA-helicase_DEAD-box_CS"/>
</dbReference>
<evidence type="ECO:0000256" key="5">
    <source>
        <dbReference type="ARBA" id="ARBA00022840"/>
    </source>
</evidence>
<dbReference type="InterPro" id="IPR044742">
    <property type="entry name" value="DEAD/DEAH_RhlB"/>
</dbReference>
<accession>A0A3B0WGC7</accession>
<dbReference type="Pfam" id="PF00271">
    <property type="entry name" value="Helicase_C"/>
    <property type="match status" value="1"/>
</dbReference>
<dbReference type="SMART" id="SM00490">
    <property type="entry name" value="HELICc"/>
    <property type="match status" value="1"/>
</dbReference>
<reference evidence="11" key="1">
    <citation type="submission" date="2018-06" db="EMBL/GenBank/DDBJ databases">
        <authorList>
            <person name="Zhirakovskaya E."/>
        </authorList>
    </citation>
    <scope>NUCLEOTIDE SEQUENCE</scope>
</reference>
<dbReference type="GO" id="GO:0005829">
    <property type="term" value="C:cytosol"/>
    <property type="evidence" value="ECO:0007669"/>
    <property type="project" value="TreeGrafter"/>
</dbReference>
<dbReference type="InterPro" id="IPR001650">
    <property type="entry name" value="Helicase_C-like"/>
</dbReference>
<dbReference type="CDD" id="cd00268">
    <property type="entry name" value="DEADc"/>
    <property type="match status" value="1"/>
</dbReference>
<dbReference type="PANTHER" id="PTHR47959">
    <property type="entry name" value="ATP-DEPENDENT RNA HELICASE RHLE-RELATED"/>
    <property type="match status" value="1"/>
</dbReference>
<keyword evidence="3" id="KW-0378">Hydrolase</keyword>
<keyword evidence="5" id="KW-0067">ATP-binding</keyword>
<dbReference type="GO" id="GO:0003723">
    <property type="term" value="F:RNA binding"/>
    <property type="evidence" value="ECO:0007669"/>
    <property type="project" value="UniProtKB-KW"/>
</dbReference>
<dbReference type="GO" id="GO:0003724">
    <property type="term" value="F:RNA helicase activity"/>
    <property type="evidence" value="ECO:0007669"/>
    <property type="project" value="InterPro"/>
</dbReference>
<evidence type="ECO:0000259" key="8">
    <source>
        <dbReference type="PROSITE" id="PS51192"/>
    </source>
</evidence>
<dbReference type="PROSITE" id="PS51194">
    <property type="entry name" value="HELICASE_CTER"/>
    <property type="match status" value="1"/>
</dbReference>
<evidence type="ECO:0000256" key="6">
    <source>
        <dbReference type="ARBA" id="ARBA00022884"/>
    </source>
</evidence>
<feature type="compositionally biased region" description="Gly residues" evidence="7">
    <location>
        <begin position="406"/>
        <end position="416"/>
    </location>
</feature>
<keyword evidence="6" id="KW-0694">RNA-binding</keyword>
<dbReference type="InterPro" id="IPR014014">
    <property type="entry name" value="RNA_helicase_DEAD_Q_motif"/>
</dbReference>
<protein>
    <submittedName>
        <fullName evidence="11">ATP-dependent RNA helicase RhlB</fullName>
    </submittedName>
</protein>
<keyword evidence="2" id="KW-0547">Nucleotide-binding</keyword>
<dbReference type="SMART" id="SM00487">
    <property type="entry name" value="DEXDc"/>
    <property type="match status" value="1"/>
</dbReference>
<evidence type="ECO:0000259" key="10">
    <source>
        <dbReference type="PROSITE" id="PS51195"/>
    </source>
</evidence>
<evidence type="ECO:0000259" key="9">
    <source>
        <dbReference type="PROSITE" id="PS51194"/>
    </source>
</evidence>
<evidence type="ECO:0000256" key="3">
    <source>
        <dbReference type="ARBA" id="ARBA00022801"/>
    </source>
</evidence>